<keyword evidence="2" id="KW-0472">Membrane</keyword>
<dbReference type="GO" id="GO:0045053">
    <property type="term" value="P:protein retention in Golgi apparatus"/>
    <property type="evidence" value="ECO:0007669"/>
    <property type="project" value="TreeGrafter"/>
</dbReference>
<gene>
    <name evidence="4" type="ORF">MVLG_02633</name>
</gene>
<dbReference type="Gene3D" id="1.20.1270.60">
    <property type="entry name" value="Arfaptin homology (AH) domain/BAR domain"/>
    <property type="match status" value="1"/>
</dbReference>
<dbReference type="SMART" id="SM00312">
    <property type="entry name" value="PX"/>
    <property type="match status" value="1"/>
</dbReference>
<reference evidence="4 6" key="3">
    <citation type="journal article" date="2015" name="BMC Genomics">
        <title>Sex and parasites: genomic and transcriptomic analysis of Microbotryum lychnidis-dioicae, the biotrophic and plant-castrating anther smut fungus.</title>
        <authorList>
            <person name="Perlin M.H."/>
            <person name="Amselem J."/>
            <person name="Fontanillas E."/>
            <person name="Toh S.S."/>
            <person name="Chen Z."/>
            <person name="Goldberg J."/>
            <person name="Duplessis S."/>
            <person name="Henrissat B."/>
            <person name="Young S."/>
            <person name="Zeng Q."/>
            <person name="Aguileta G."/>
            <person name="Petit E."/>
            <person name="Badouin H."/>
            <person name="Andrews J."/>
            <person name="Razeeq D."/>
            <person name="Gabaldon T."/>
            <person name="Quesneville H."/>
            <person name="Giraud T."/>
            <person name="Hood M.E."/>
            <person name="Schultz D.J."/>
            <person name="Cuomo C.A."/>
        </authorList>
    </citation>
    <scope>NUCLEOTIDE SEQUENCE [LARGE SCALE GENOMIC DNA]</scope>
    <source>
        <strain evidence="4">P1A1 Lamole</strain>
        <strain evidence="6">p1A1 Lamole</strain>
    </source>
</reference>
<dbReference type="InterPro" id="IPR002937">
    <property type="entry name" value="Amino_oxidase"/>
</dbReference>
<sequence length="1565" mass="169994">MSGFRDEDDNFDDLLTRSGGLGGGSTLFTTGGSGDGDEEDLNLNPFADLPSTSQMLDHSNSTYLPPAAPSAFYRSPPISPVSASGGHFGGFGSTTAGAGPSSSQQTPSYDINTGHDYTGATPSRSTFTRENAPEPETPSYSRTYDPSQYNDELVRSTTTTIGATALFGDSQEIQYDNLRFTNSAGPQSPFQSSYSPPPQSVMVPVEEQTPFGSPPPLSPVRLPVSVYDVDPTVTSPLSSFASPAMQRPLTRKPDLSSLLGEEKPILPSFKKSNPSASSKRVEGVAGPLGSKIAVLPVSSIGRKTVPGALATLLGLEVEEDDEKEVKPKFEKKGTARKPAVTTAAITPVVPPTTTATKTVEDKKPAQTIEPTVQQIDKVPSNSASPTKDPTEPVAAPVEPEPAPIPPESTESIPPLSPTILETNLPESRPGTPQQPLTSTDHDSTTTTPNAQPLKAISRVTSQAASMRSVISNNADHEDEEGRTKYDSIVSPMYTGDVNGSESNANDWPANRSGGGVDNLEERLEALRVETEETRTSEDRNGAPTDTKMQDVDTAMDPAFAQYIFQERPVDSEGEEEEQDRGGASIGHTSGASEEANSVRGTYSKSVVTGDEDVNGSETVSGVELISSPPLPPVPKLSSPTRSNHAGGSLGPSFIITVGDPQKIGNPLNPAAQHTVYTVRTRTTSSAFRKSDFSVLRRFSHFLWLYDALTINNPGVIVPGMPEKSAMGRFGSEFVENRRQGLQAALMKIVAHPMLVGDPDLRLFLESDSFSVDIKQRKLDVPSESKGFLASLGSAISGPSFVEFDDYFDDRRHQLEAFETALRALITSLSNASKVRHSVQNSLAELQTSLAGLASCDLSKSLRGAIDEASRVQQRLFEIGERHLASDEQVGALINVAEMYARLCASARGVFGARIKAFHSWQVAEAGLKKSRSAHEKAKRNGRGMDASLGLAVAEVADDGYLRLTMGDQAERKALDAKQDFEDVSKLTKAEMARFDKEKIDDFKKAIEAYADGMAERQREVVVVWQEYYEMLQGMVQQQQAGSTGGAAVGEQSTLSVHSHALGMDSTSISVNFADDTTPFRIDSPMRSINGGSHSRVFQLYKHLDVALRRADFSYSFARLSRNDDTPSMVADAPPPYAIKDIKDENPTHRNVSPPIESKRMERPRHQTQFLYEGSNGLKFPPLALPSHIARGPLTIRIAYLIDLVGFALSYLYLLVLAFAYSWLGLTSRTSPRSRFQNWLPVDRLAAESVDEFCRRYRIGDRMKNEVLVPLYAAVSTVGRQQAQNMPVAECLDYIVSTFGSSHYVAEAGVQQVVRRLVAPIPLGQVHLSSTITSITTSPTTSLHQFTLLDGSQPRPFHHVIFATQANQAAALLRTSPALAPVLSALRSIGYVRTLVVNHTDASILPELEQDHRDLNLVSYEAPRTAFSLKADLNDIGTSNRLGRGSVQATHIVSRTHPRLSDSRLGRVLYQTTNPIVEIDENKILSKAWFERAVVTRESKRVLPKFLLDALGKEGESFQGRENIWFVGSWCAEGIPLLEGCLTSSERVVKELVRGLGVQEEVKLKW</sequence>
<dbReference type="PROSITE" id="PS50195">
    <property type="entry name" value="PX"/>
    <property type="match status" value="1"/>
</dbReference>
<feature type="compositionally biased region" description="Polar residues" evidence="1">
    <location>
        <begin position="586"/>
        <end position="606"/>
    </location>
</feature>
<dbReference type="Pfam" id="PF09325">
    <property type="entry name" value="Vps5"/>
    <property type="match status" value="1"/>
</dbReference>
<feature type="region of interest" description="Disordered" evidence="1">
    <location>
        <begin position="1136"/>
        <end position="1159"/>
    </location>
</feature>
<dbReference type="Gene3D" id="3.30.1520.10">
    <property type="entry name" value="Phox-like domain"/>
    <property type="match status" value="1"/>
</dbReference>
<dbReference type="InterPro" id="IPR036871">
    <property type="entry name" value="PX_dom_sf"/>
</dbReference>
<feature type="region of interest" description="Disordered" evidence="1">
    <location>
        <begin position="319"/>
        <end position="550"/>
    </location>
</feature>
<feature type="compositionally biased region" description="Polar residues" evidence="1">
    <location>
        <begin position="420"/>
        <end position="436"/>
    </location>
</feature>
<dbReference type="PANTHER" id="PTHR10555:SF170">
    <property type="entry name" value="FI18122P1"/>
    <property type="match status" value="1"/>
</dbReference>
<dbReference type="InterPro" id="IPR027267">
    <property type="entry name" value="AH/BAR_dom_sf"/>
</dbReference>
<keyword evidence="2" id="KW-1133">Transmembrane helix</keyword>
<dbReference type="InterPro" id="IPR015404">
    <property type="entry name" value="Vps5_C"/>
</dbReference>
<dbReference type="InterPro" id="IPR001683">
    <property type="entry name" value="PX_dom"/>
</dbReference>
<feature type="region of interest" description="Disordered" evidence="1">
    <location>
        <begin position="92"/>
        <end position="148"/>
    </location>
</feature>
<dbReference type="Pfam" id="PF01593">
    <property type="entry name" value="Amino_oxidase"/>
    <property type="match status" value="1"/>
</dbReference>
<dbReference type="OrthoDB" id="271164at2759"/>
<reference evidence="4" key="2">
    <citation type="submission" date="2010-11" db="EMBL/GenBank/DDBJ databases">
        <authorList>
            <consortium name="The Broad Institute Genome Sequencing Platform"/>
            <person name="Earl A."/>
            <person name="Ward D."/>
            <person name="Feldgarden M."/>
            <person name="Gevers D."/>
            <person name="Butler R."/>
            <person name="Young S.K."/>
            <person name="Zeng Q."/>
            <person name="Gargeya S."/>
            <person name="Fitzgerald M."/>
            <person name="Haas B."/>
            <person name="Abouelleil A."/>
            <person name="Alvarado L."/>
            <person name="Arachchi H.M."/>
            <person name="Berlin A."/>
            <person name="Brown A."/>
            <person name="Chapman S.B."/>
            <person name="Chen Z."/>
            <person name="Dunbar C."/>
            <person name="Freedman E."/>
            <person name="Gearin G."/>
            <person name="Gellesch M."/>
            <person name="Goldberg J."/>
            <person name="Griggs A."/>
            <person name="Gujja S."/>
            <person name="Heilman E."/>
            <person name="Heiman D."/>
            <person name="Howarth C."/>
            <person name="Larson L."/>
            <person name="Lui A."/>
            <person name="MacDonald P.J.P."/>
            <person name="Mehta T."/>
            <person name="Montmayeur A."/>
            <person name="Murphy C."/>
            <person name="Neiman D."/>
            <person name="Pearson M."/>
            <person name="Priest M."/>
            <person name="Roberts A."/>
            <person name="Saif S."/>
            <person name="Shea T."/>
            <person name="Shenoy N."/>
            <person name="Sisk P."/>
            <person name="Stolte C."/>
            <person name="Sykes S."/>
            <person name="White J."/>
            <person name="Yandava C."/>
            <person name="Wortman J."/>
            <person name="Nusbaum C."/>
            <person name="Birren B."/>
        </authorList>
    </citation>
    <scope>NUCLEOTIDE SEQUENCE</scope>
    <source>
        <strain evidence="4">P1A1 Lamole</strain>
    </source>
</reference>
<feature type="compositionally biased region" description="Basic and acidic residues" evidence="1">
    <location>
        <begin position="519"/>
        <end position="540"/>
    </location>
</feature>
<dbReference type="Pfam" id="PF00787">
    <property type="entry name" value="PX"/>
    <property type="match status" value="1"/>
</dbReference>
<feature type="region of interest" description="Disordered" evidence="1">
    <location>
        <begin position="567"/>
        <end position="647"/>
    </location>
</feature>
<dbReference type="GO" id="GO:0042147">
    <property type="term" value="P:retrograde transport, endosome to Golgi"/>
    <property type="evidence" value="ECO:0007669"/>
    <property type="project" value="TreeGrafter"/>
</dbReference>
<feature type="region of interest" description="Disordered" evidence="1">
    <location>
        <begin position="265"/>
        <end position="284"/>
    </location>
</feature>
<dbReference type="InterPro" id="IPR036188">
    <property type="entry name" value="FAD/NAD-bd_sf"/>
</dbReference>
<protein>
    <recommendedName>
        <fullName evidence="3">PX domain-containing protein</fullName>
    </recommendedName>
</protein>
<reference evidence="6" key="1">
    <citation type="submission" date="2010-11" db="EMBL/GenBank/DDBJ databases">
        <title>The genome sequence of Microbotryum violaceum strain p1A1 Lamole.</title>
        <authorList>
            <person name="Cuomo C."/>
            <person name="Perlin M."/>
            <person name="Young S.K."/>
            <person name="Zeng Q."/>
            <person name="Gargeya S."/>
            <person name="Alvarado L."/>
            <person name="Berlin A."/>
            <person name="Chapman S.B."/>
            <person name="Chen Z."/>
            <person name="Freedman E."/>
            <person name="Gellesch M."/>
            <person name="Goldberg J."/>
            <person name="Griggs A."/>
            <person name="Gujja S."/>
            <person name="Heilman E."/>
            <person name="Heiman D."/>
            <person name="Howarth C."/>
            <person name="Mehta T."/>
            <person name="Neiman D."/>
            <person name="Pearson M."/>
            <person name="Roberts A."/>
            <person name="Saif S."/>
            <person name="Shea T."/>
            <person name="Shenoy N."/>
            <person name="Sisk P."/>
            <person name="Stolte C."/>
            <person name="Sykes S."/>
            <person name="White J."/>
            <person name="Yandava C."/>
            <person name="Haas B."/>
            <person name="Nusbaum C."/>
            <person name="Birren B."/>
        </authorList>
    </citation>
    <scope>NUCLEOTIDE SEQUENCE [LARGE SCALE GENOMIC DNA]</scope>
    <source>
        <strain evidence="6">p1A1 Lamole</strain>
    </source>
</reference>
<feature type="compositionally biased region" description="Low complexity" evidence="1">
    <location>
        <begin position="407"/>
        <end position="419"/>
    </location>
</feature>
<feature type="compositionally biased region" description="Polar residues" evidence="1">
    <location>
        <begin position="138"/>
        <end position="148"/>
    </location>
</feature>
<proteinExistence type="predicted"/>
<dbReference type="GO" id="GO:0016491">
    <property type="term" value="F:oxidoreductase activity"/>
    <property type="evidence" value="ECO:0007669"/>
    <property type="project" value="InterPro"/>
</dbReference>
<dbReference type="GO" id="GO:0005768">
    <property type="term" value="C:endosome"/>
    <property type="evidence" value="ECO:0007669"/>
    <property type="project" value="TreeGrafter"/>
</dbReference>
<feature type="domain" description="PX" evidence="3">
    <location>
        <begin position="654"/>
        <end position="771"/>
    </location>
</feature>
<feature type="compositionally biased region" description="Polar residues" evidence="1">
    <location>
        <begin position="458"/>
        <end position="473"/>
    </location>
</feature>
<dbReference type="EMBL" id="AEIJ01000253">
    <property type="status" value="NOT_ANNOTATED_CDS"/>
    <property type="molecule type" value="Genomic_DNA"/>
</dbReference>
<dbReference type="EMBL" id="GL541663">
    <property type="protein sequence ID" value="KDE07057.1"/>
    <property type="molecule type" value="Genomic_DNA"/>
</dbReference>
<feature type="compositionally biased region" description="Polar residues" evidence="1">
    <location>
        <begin position="120"/>
        <end position="129"/>
    </location>
</feature>
<feature type="region of interest" description="Disordered" evidence="1">
    <location>
        <begin position="180"/>
        <end position="217"/>
    </location>
</feature>
<dbReference type="SUPFAM" id="SSF64268">
    <property type="entry name" value="PX domain"/>
    <property type="match status" value="1"/>
</dbReference>
<dbReference type="PANTHER" id="PTHR10555">
    <property type="entry name" value="SORTING NEXIN"/>
    <property type="match status" value="1"/>
</dbReference>
<dbReference type="GO" id="GO:0005829">
    <property type="term" value="C:cytosol"/>
    <property type="evidence" value="ECO:0007669"/>
    <property type="project" value="GOC"/>
</dbReference>
<accession>U5H5R8</accession>
<feature type="compositionally biased region" description="Polar residues" evidence="1">
    <location>
        <begin position="368"/>
        <end position="387"/>
    </location>
</feature>
<evidence type="ECO:0000256" key="2">
    <source>
        <dbReference type="SAM" id="Phobius"/>
    </source>
</evidence>
<dbReference type="Proteomes" id="UP000017200">
    <property type="component" value="Unassembled WGS sequence"/>
</dbReference>
<evidence type="ECO:0000256" key="1">
    <source>
        <dbReference type="SAM" id="MobiDB-lite"/>
    </source>
</evidence>
<feature type="compositionally biased region" description="Low complexity" evidence="1">
    <location>
        <begin position="93"/>
        <end position="103"/>
    </location>
</feature>
<organism evidence="4">
    <name type="scientific">Microbotryum lychnidis-dioicae (strain p1A1 Lamole / MvSl-1064)</name>
    <name type="common">Anther smut fungus</name>
    <dbReference type="NCBI Taxonomy" id="683840"/>
    <lineage>
        <taxon>Eukaryota</taxon>
        <taxon>Fungi</taxon>
        <taxon>Dikarya</taxon>
        <taxon>Basidiomycota</taxon>
        <taxon>Pucciniomycotina</taxon>
        <taxon>Microbotryomycetes</taxon>
        <taxon>Microbotryales</taxon>
        <taxon>Microbotryaceae</taxon>
        <taxon>Microbotryum</taxon>
    </lineage>
</organism>
<feature type="compositionally biased region" description="Low complexity" evidence="1">
    <location>
        <begin position="338"/>
        <end position="357"/>
    </location>
</feature>
<keyword evidence="6" id="KW-1185">Reference proteome</keyword>
<name>U5H5R8_USTV1</name>
<dbReference type="InParanoid" id="U5H5R8"/>
<reference evidence="5" key="4">
    <citation type="submission" date="2015-06" db="UniProtKB">
        <authorList>
            <consortium name="EnsemblFungi"/>
        </authorList>
    </citation>
    <scope>IDENTIFICATION</scope>
</reference>
<feature type="compositionally biased region" description="Basic and acidic residues" evidence="1">
    <location>
        <begin position="323"/>
        <end position="333"/>
    </location>
</feature>
<keyword evidence="2" id="KW-0812">Transmembrane</keyword>
<dbReference type="GO" id="GO:0035091">
    <property type="term" value="F:phosphatidylinositol binding"/>
    <property type="evidence" value="ECO:0007669"/>
    <property type="project" value="InterPro"/>
</dbReference>
<feature type="transmembrane region" description="Helical" evidence="2">
    <location>
        <begin position="1197"/>
        <end position="1225"/>
    </location>
</feature>
<feature type="compositionally biased region" description="Acidic residues" evidence="1">
    <location>
        <begin position="1"/>
        <end position="12"/>
    </location>
</feature>
<feature type="region of interest" description="Disordered" evidence="1">
    <location>
        <begin position="1"/>
        <end position="62"/>
    </location>
</feature>
<evidence type="ECO:0000313" key="6">
    <source>
        <dbReference type="Proteomes" id="UP000017200"/>
    </source>
</evidence>
<dbReference type="Gene3D" id="3.50.50.60">
    <property type="entry name" value="FAD/NAD(P)-binding domain"/>
    <property type="match status" value="1"/>
</dbReference>
<dbReference type="Gene3D" id="3.90.660.10">
    <property type="match status" value="1"/>
</dbReference>
<evidence type="ECO:0000313" key="4">
    <source>
        <dbReference type="EMBL" id="KDE07057.1"/>
    </source>
</evidence>
<feature type="compositionally biased region" description="Polar residues" evidence="1">
    <location>
        <begin position="50"/>
        <end position="62"/>
    </location>
</feature>
<evidence type="ECO:0000313" key="5">
    <source>
        <dbReference type="EnsemblFungi" id="MVLG_02633T0"/>
    </source>
</evidence>
<dbReference type="HOGENOM" id="CLU_245726_0_0_1"/>
<dbReference type="STRING" id="683840.U5H5R8"/>
<dbReference type="SUPFAM" id="SSF51905">
    <property type="entry name" value="FAD/NAD(P)-binding domain"/>
    <property type="match status" value="1"/>
</dbReference>
<dbReference type="EnsemblFungi" id="MVLG_02633T0">
    <property type="protein sequence ID" value="MVLG_02633T0"/>
    <property type="gene ID" value="MVLG_02633"/>
</dbReference>
<evidence type="ECO:0000259" key="3">
    <source>
        <dbReference type="PROSITE" id="PS50195"/>
    </source>
</evidence>